<accession>A0A7U2EWM3</accession>
<keyword evidence="2" id="KW-1185">Reference proteome</keyword>
<gene>
    <name evidence="1" type="ORF">JI435_200840</name>
</gene>
<reference evidence="2" key="1">
    <citation type="journal article" date="2021" name="BMC Genomics">
        <title>Chromosome-level genome assembly and manually-curated proteome of model necrotroph Parastagonospora nodorum Sn15 reveals a genome-wide trove of candidate effector homologs, and redundancy of virulence-related functions within an accessory chromosome.</title>
        <authorList>
            <person name="Bertazzoni S."/>
            <person name="Jones D.A.B."/>
            <person name="Phan H.T."/>
            <person name="Tan K.-C."/>
            <person name="Hane J.K."/>
        </authorList>
    </citation>
    <scope>NUCLEOTIDE SEQUENCE [LARGE SCALE GENOMIC DNA]</scope>
    <source>
        <strain evidence="2">SN15 / ATCC MYA-4574 / FGSC 10173)</strain>
    </source>
</reference>
<dbReference type="EMBL" id="CP069026">
    <property type="protein sequence ID" value="QRC94176.1"/>
    <property type="molecule type" value="Genomic_DNA"/>
</dbReference>
<evidence type="ECO:0000313" key="2">
    <source>
        <dbReference type="Proteomes" id="UP000663193"/>
    </source>
</evidence>
<evidence type="ECO:0000313" key="1">
    <source>
        <dbReference type="EMBL" id="QRC94176.1"/>
    </source>
</evidence>
<dbReference type="KEGG" id="pno:SNOG_20084"/>
<protein>
    <submittedName>
        <fullName evidence="1">Uncharacterized protein</fullName>
    </submittedName>
</protein>
<sequence>MRDGRFKAPIAYNPDSAVLVRKATFMRNNIIAGCLVVVRRSAAEKIFMAKCLWLTPKVDDAADYLQGSPMDAMIGRG</sequence>
<dbReference type="Proteomes" id="UP000663193">
    <property type="component" value="Chromosome 4"/>
</dbReference>
<dbReference type="VEuPathDB" id="FungiDB:JI435_200840"/>
<dbReference type="RefSeq" id="XP_001797783.1">
    <property type="nucleotide sequence ID" value="XM_001797731.1"/>
</dbReference>
<name>A0A7U2EWM3_PHANO</name>
<dbReference type="AlphaFoldDB" id="A0A7U2EWM3"/>
<proteinExistence type="predicted"/>
<organism evidence="1 2">
    <name type="scientific">Phaeosphaeria nodorum (strain SN15 / ATCC MYA-4574 / FGSC 10173)</name>
    <name type="common">Glume blotch fungus</name>
    <name type="synonym">Parastagonospora nodorum</name>
    <dbReference type="NCBI Taxonomy" id="321614"/>
    <lineage>
        <taxon>Eukaryota</taxon>
        <taxon>Fungi</taxon>
        <taxon>Dikarya</taxon>
        <taxon>Ascomycota</taxon>
        <taxon>Pezizomycotina</taxon>
        <taxon>Dothideomycetes</taxon>
        <taxon>Pleosporomycetidae</taxon>
        <taxon>Pleosporales</taxon>
        <taxon>Pleosporineae</taxon>
        <taxon>Phaeosphaeriaceae</taxon>
        <taxon>Parastagonospora</taxon>
    </lineage>
</organism>